<dbReference type="Proteomes" id="UP000749646">
    <property type="component" value="Unassembled WGS sequence"/>
</dbReference>
<proteinExistence type="predicted"/>
<dbReference type="OrthoDB" id="2444153at2759"/>
<comment type="caution">
    <text evidence="2">The sequence shown here is derived from an EMBL/GenBank/DDBJ whole genome shotgun (WGS) entry which is preliminary data.</text>
</comment>
<dbReference type="AlphaFoldDB" id="A0A9P6IPH3"/>
<dbReference type="EMBL" id="JAAAHW010009353">
    <property type="protein sequence ID" value="KAF9942510.1"/>
    <property type="molecule type" value="Genomic_DNA"/>
</dbReference>
<evidence type="ECO:0000313" key="2">
    <source>
        <dbReference type="EMBL" id="KAF9942510.1"/>
    </source>
</evidence>
<reference evidence="2" key="1">
    <citation type="journal article" date="2020" name="Fungal Divers.">
        <title>Resolving the Mortierellaceae phylogeny through synthesis of multi-gene phylogenetics and phylogenomics.</title>
        <authorList>
            <person name="Vandepol N."/>
            <person name="Liber J."/>
            <person name="Desiro A."/>
            <person name="Na H."/>
            <person name="Kennedy M."/>
            <person name="Barry K."/>
            <person name="Grigoriev I.V."/>
            <person name="Miller A.N."/>
            <person name="O'Donnell K."/>
            <person name="Stajich J.E."/>
            <person name="Bonito G."/>
        </authorList>
    </citation>
    <scope>NUCLEOTIDE SEQUENCE</scope>
    <source>
        <strain evidence="2">MES-2147</strain>
    </source>
</reference>
<feature type="non-terminal residue" evidence="2">
    <location>
        <position position="123"/>
    </location>
</feature>
<evidence type="ECO:0000256" key="1">
    <source>
        <dbReference type="SAM" id="MobiDB-lite"/>
    </source>
</evidence>
<feature type="non-terminal residue" evidence="2">
    <location>
        <position position="1"/>
    </location>
</feature>
<gene>
    <name evidence="2" type="ORF">BGZ65_001281</name>
</gene>
<feature type="compositionally biased region" description="Gly residues" evidence="1">
    <location>
        <begin position="53"/>
        <end position="63"/>
    </location>
</feature>
<accession>A0A9P6IPH3</accession>
<protein>
    <submittedName>
        <fullName evidence="2">Uncharacterized protein</fullName>
    </submittedName>
</protein>
<name>A0A9P6IPH3_9FUNG</name>
<feature type="region of interest" description="Disordered" evidence="1">
    <location>
        <begin position="43"/>
        <end position="75"/>
    </location>
</feature>
<keyword evidence="3" id="KW-1185">Reference proteome</keyword>
<sequence length="123" mass="12983">TMSRSMAFPLPPTIAPLRIQSSIGKNNRPISQLQQYQRSTVAFDLAPSDEGTSGTGTGTGTGTGSDRSTRSKRVMKKKMSVIRLAGSAYGNVHGRREDDGMIRVCVSPAPPFSSAPASRTIAG</sequence>
<evidence type="ECO:0000313" key="3">
    <source>
        <dbReference type="Proteomes" id="UP000749646"/>
    </source>
</evidence>
<organism evidence="2 3">
    <name type="scientific">Modicella reniformis</name>
    <dbReference type="NCBI Taxonomy" id="1440133"/>
    <lineage>
        <taxon>Eukaryota</taxon>
        <taxon>Fungi</taxon>
        <taxon>Fungi incertae sedis</taxon>
        <taxon>Mucoromycota</taxon>
        <taxon>Mortierellomycotina</taxon>
        <taxon>Mortierellomycetes</taxon>
        <taxon>Mortierellales</taxon>
        <taxon>Mortierellaceae</taxon>
        <taxon>Modicella</taxon>
    </lineage>
</organism>